<accession>A0A4Y8CVC0</accession>
<dbReference type="EMBL" id="PHWZ01000277">
    <property type="protein sequence ID" value="TEY50322.1"/>
    <property type="molecule type" value="Genomic_DNA"/>
</dbReference>
<gene>
    <name evidence="1" type="ORF">BOTCAL_0278g00080</name>
</gene>
<dbReference type="Proteomes" id="UP000297299">
    <property type="component" value="Unassembled WGS sequence"/>
</dbReference>
<evidence type="ECO:0000313" key="2">
    <source>
        <dbReference type="Proteomes" id="UP000297299"/>
    </source>
</evidence>
<comment type="caution">
    <text evidence="1">The sequence shown here is derived from an EMBL/GenBank/DDBJ whole genome shotgun (WGS) entry which is preliminary data.</text>
</comment>
<evidence type="ECO:0000313" key="1">
    <source>
        <dbReference type="EMBL" id="TEY50322.1"/>
    </source>
</evidence>
<dbReference type="OrthoDB" id="10535016at2759"/>
<proteinExistence type="predicted"/>
<sequence>MIKENVDEMEVIQSIRAHHFSPDPKLRALGIVSDSPDTRTGYEWYMPTPSQSSFAGAGL</sequence>
<name>A0A4Y8CVC0_9HELO</name>
<dbReference type="AlphaFoldDB" id="A0A4Y8CVC0"/>
<reference evidence="1 2" key="1">
    <citation type="submission" date="2017-11" db="EMBL/GenBank/DDBJ databases">
        <title>Comparative genomics of Botrytis spp.</title>
        <authorList>
            <person name="Valero-Jimenez C.A."/>
            <person name="Tapia P."/>
            <person name="Veloso J."/>
            <person name="Silva-Moreno E."/>
            <person name="Staats M."/>
            <person name="Valdes J.H."/>
            <person name="Van Kan J.A.L."/>
        </authorList>
    </citation>
    <scope>NUCLEOTIDE SEQUENCE [LARGE SCALE GENOMIC DNA]</scope>
    <source>
        <strain evidence="1 2">MUCL2830</strain>
    </source>
</reference>
<keyword evidence="2" id="KW-1185">Reference proteome</keyword>
<organism evidence="1 2">
    <name type="scientific">Botryotinia calthae</name>
    <dbReference type="NCBI Taxonomy" id="38488"/>
    <lineage>
        <taxon>Eukaryota</taxon>
        <taxon>Fungi</taxon>
        <taxon>Dikarya</taxon>
        <taxon>Ascomycota</taxon>
        <taxon>Pezizomycotina</taxon>
        <taxon>Leotiomycetes</taxon>
        <taxon>Helotiales</taxon>
        <taxon>Sclerotiniaceae</taxon>
        <taxon>Botryotinia</taxon>
    </lineage>
</organism>
<protein>
    <submittedName>
        <fullName evidence="1">Uncharacterized protein</fullName>
    </submittedName>
</protein>